<dbReference type="GO" id="GO:0016740">
    <property type="term" value="F:transferase activity"/>
    <property type="evidence" value="ECO:0007669"/>
    <property type="project" value="UniProtKB-KW"/>
</dbReference>
<dbReference type="EMBL" id="SMLL01000007">
    <property type="protein sequence ID" value="TFY97400.1"/>
    <property type="molecule type" value="Genomic_DNA"/>
</dbReference>
<dbReference type="Pfam" id="PF14542">
    <property type="entry name" value="Acetyltransf_CG"/>
    <property type="match status" value="1"/>
</dbReference>
<protein>
    <submittedName>
        <fullName evidence="2">N-acetyltransferase</fullName>
    </submittedName>
</protein>
<dbReference type="RefSeq" id="WP_135286566.1">
    <property type="nucleotide sequence ID" value="NZ_SMLL01000007.1"/>
</dbReference>
<dbReference type="CDD" id="cd04301">
    <property type="entry name" value="NAT_SF"/>
    <property type="match status" value="1"/>
</dbReference>
<dbReference type="OrthoDB" id="9813275at2"/>
<proteinExistence type="predicted"/>
<accession>A0A4Z0BF00</accession>
<name>A0A4Z0BF00_9BURK</name>
<evidence type="ECO:0000259" key="1">
    <source>
        <dbReference type="PROSITE" id="PS51729"/>
    </source>
</evidence>
<dbReference type="SUPFAM" id="SSF55729">
    <property type="entry name" value="Acyl-CoA N-acyltransferases (Nat)"/>
    <property type="match status" value="1"/>
</dbReference>
<comment type="caution">
    <text evidence="2">The sequence shown here is derived from an EMBL/GenBank/DDBJ whole genome shotgun (WGS) entry which is preliminary data.</text>
</comment>
<keyword evidence="2" id="KW-0808">Transferase</keyword>
<feature type="domain" description="N-acetyltransferase" evidence="1">
    <location>
        <begin position="7"/>
        <end position="92"/>
    </location>
</feature>
<reference evidence="2 3" key="1">
    <citation type="submission" date="2019-03" db="EMBL/GenBank/DDBJ databases">
        <title>Ramlibacter rhizophilus CCTCC AB2015357, whole genome shotgun sequence.</title>
        <authorList>
            <person name="Zhang X."/>
            <person name="Feng G."/>
            <person name="Zhu H."/>
        </authorList>
    </citation>
    <scope>NUCLEOTIDE SEQUENCE [LARGE SCALE GENOMIC DNA]</scope>
    <source>
        <strain evidence="2 3">CCTCC AB2015357</strain>
    </source>
</reference>
<dbReference type="Proteomes" id="UP000297564">
    <property type="component" value="Unassembled WGS sequence"/>
</dbReference>
<keyword evidence="3" id="KW-1185">Reference proteome</keyword>
<dbReference type="AlphaFoldDB" id="A0A4Z0BF00"/>
<dbReference type="InterPro" id="IPR031165">
    <property type="entry name" value="GNAT_YJDJ"/>
</dbReference>
<dbReference type="InterPro" id="IPR045057">
    <property type="entry name" value="Gcn5-rel_NAT"/>
</dbReference>
<dbReference type="PANTHER" id="PTHR31435:SF10">
    <property type="entry name" value="BSR4717 PROTEIN"/>
    <property type="match status" value="1"/>
</dbReference>
<dbReference type="InterPro" id="IPR016181">
    <property type="entry name" value="Acyl_CoA_acyltransferase"/>
</dbReference>
<gene>
    <name evidence="2" type="ORF">EZ242_17905</name>
</gene>
<organism evidence="2 3">
    <name type="scientific">Ramlibacter rhizophilus</name>
    <dbReference type="NCBI Taxonomy" id="1781167"/>
    <lineage>
        <taxon>Bacteria</taxon>
        <taxon>Pseudomonadati</taxon>
        <taxon>Pseudomonadota</taxon>
        <taxon>Betaproteobacteria</taxon>
        <taxon>Burkholderiales</taxon>
        <taxon>Comamonadaceae</taxon>
        <taxon>Ramlibacter</taxon>
    </lineage>
</organism>
<dbReference type="PROSITE" id="PS51729">
    <property type="entry name" value="GNAT_YJDJ"/>
    <property type="match status" value="1"/>
</dbReference>
<sequence length="92" mass="10170">MSSHEFADNAQASRYELREGPQVLAFAQYALDGQRMQFTHTQVDAAHEGRGLGSELARHALGDARRRGLQVVPACPFIAEYMQRNPQDGQAA</sequence>
<dbReference type="PANTHER" id="PTHR31435">
    <property type="entry name" value="PROTEIN NATD1"/>
    <property type="match status" value="1"/>
</dbReference>
<evidence type="ECO:0000313" key="2">
    <source>
        <dbReference type="EMBL" id="TFY97400.1"/>
    </source>
</evidence>
<evidence type="ECO:0000313" key="3">
    <source>
        <dbReference type="Proteomes" id="UP000297564"/>
    </source>
</evidence>
<dbReference type="Gene3D" id="3.40.630.30">
    <property type="match status" value="1"/>
</dbReference>